<gene>
    <name evidence="2" type="ORF">GCM10023353_34840</name>
</gene>
<keyword evidence="3" id="KW-1185">Reference proteome</keyword>
<feature type="domain" description="NodB homology" evidence="1">
    <location>
        <begin position="47"/>
        <end position="232"/>
    </location>
</feature>
<accession>A0ABP9D4I4</accession>
<dbReference type="SUPFAM" id="SSF88713">
    <property type="entry name" value="Glycoside hydrolase/deacetylase"/>
    <property type="match status" value="1"/>
</dbReference>
<sequence>MGRMAGARVTGRVIGAVAAAHILPAGTWLPPVRRSFAPSLCGPGAADHVALTFDDGPDAASTPYFLDALESLGVRATFFCVGEQVRSHPRVAREAAGRGHEIACHGWRHRNQLLRPGPVGAELRAARDLIADVTGHPPRWYRPPYGVLTGQGVLAARRARLNPVLWSAWGKDWTLGVTAGDVLRVVGPGLRGGATILLHDTDAYAQPGSWRATLAALPRIVGACQEKGLRVGALGEHAPRA</sequence>
<dbReference type="Pfam" id="PF01522">
    <property type="entry name" value="Polysacc_deac_1"/>
    <property type="match status" value="1"/>
</dbReference>
<dbReference type="InterPro" id="IPR002509">
    <property type="entry name" value="NODB_dom"/>
</dbReference>
<organism evidence="2 3">
    <name type="scientific">Tomitella cavernea</name>
    <dbReference type="NCBI Taxonomy" id="1387982"/>
    <lineage>
        <taxon>Bacteria</taxon>
        <taxon>Bacillati</taxon>
        <taxon>Actinomycetota</taxon>
        <taxon>Actinomycetes</taxon>
        <taxon>Mycobacteriales</taxon>
        <taxon>Tomitella</taxon>
    </lineage>
</organism>
<comment type="caution">
    <text evidence="2">The sequence shown here is derived from an EMBL/GenBank/DDBJ whole genome shotgun (WGS) entry which is preliminary data.</text>
</comment>
<reference evidence="3" key="1">
    <citation type="journal article" date="2019" name="Int. J. Syst. Evol. Microbiol.">
        <title>The Global Catalogue of Microorganisms (GCM) 10K type strain sequencing project: providing services to taxonomists for standard genome sequencing and annotation.</title>
        <authorList>
            <consortium name="The Broad Institute Genomics Platform"/>
            <consortium name="The Broad Institute Genome Sequencing Center for Infectious Disease"/>
            <person name="Wu L."/>
            <person name="Ma J."/>
        </authorList>
    </citation>
    <scope>NUCLEOTIDE SEQUENCE [LARGE SCALE GENOMIC DNA]</scope>
    <source>
        <strain evidence="3">JCM 18542</strain>
    </source>
</reference>
<protein>
    <submittedName>
        <fullName evidence="2">Polysaccharide deacetylase family protein</fullName>
    </submittedName>
</protein>
<dbReference type="Gene3D" id="3.20.20.370">
    <property type="entry name" value="Glycoside hydrolase/deacetylase"/>
    <property type="match status" value="1"/>
</dbReference>
<dbReference type="InterPro" id="IPR011330">
    <property type="entry name" value="Glyco_hydro/deAcase_b/a-brl"/>
</dbReference>
<name>A0ABP9D4I4_9ACTN</name>
<evidence type="ECO:0000313" key="3">
    <source>
        <dbReference type="Proteomes" id="UP001500839"/>
    </source>
</evidence>
<dbReference type="CDD" id="cd10959">
    <property type="entry name" value="CE4_NodB_like_3"/>
    <property type="match status" value="1"/>
</dbReference>
<evidence type="ECO:0000313" key="2">
    <source>
        <dbReference type="EMBL" id="GAA4823203.1"/>
    </source>
</evidence>
<dbReference type="EMBL" id="BAABKQ010000001">
    <property type="protein sequence ID" value="GAA4823203.1"/>
    <property type="molecule type" value="Genomic_DNA"/>
</dbReference>
<dbReference type="RefSeq" id="WP_200172295.1">
    <property type="nucleotide sequence ID" value="NZ_BAABKQ010000001.1"/>
</dbReference>
<dbReference type="PANTHER" id="PTHR10587:SF137">
    <property type="entry name" value="4-DEOXY-4-FORMAMIDO-L-ARABINOSE-PHOSPHOUNDECAPRENOL DEFORMYLASE ARND-RELATED"/>
    <property type="match status" value="1"/>
</dbReference>
<proteinExistence type="predicted"/>
<dbReference type="PROSITE" id="PS51677">
    <property type="entry name" value="NODB"/>
    <property type="match status" value="1"/>
</dbReference>
<evidence type="ECO:0000259" key="1">
    <source>
        <dbReference type="PROSITE" id="PS51677"/>
    </source>
</evidence>
<dbReference type="Proteomes" id="UP001500839">
    <property type="component" value="Unassembled WGS sequence"/>
</dbReference>
<dbReference type="PANTHER" id="PTHR10587">
    <property type="entry name" value="GLYCOSYL TRANSFERASE-RELATED"/>
    <property type="match status" value="1"/>
</dbReference>
<dbReference type="InterPro" id="IPR050248">
    <property type="entry name" value="Polysacc_deacetylase_ArnD"/>
</dbReference>